<proteinExistence type="predicted"/>
<accession>A0A7S4R632</accession>
<sequence>MDAHIDCDANVTGCITNLGKGTSIFPISLIYLNPKQDDNAVSNFNFFFVCRIIVSNCNCFVSIRNIFGWREAEPLRLYIFNQKAPLEIDTQGARTTHHHCNNCHKIFCSTPKIHANTAQS</sequence>
<organism evidence="1">
    <name type="scientific">Ditylum brightwellii</name>
    <dbReference type="NCBI Taxonomy" id="49249"/>
    <lineage>
        <taxon>Eukaryota</taxon>
        <taxon>Sar</taxon>
        <taxon>Stramenopiles</taxon>
        <taxon>Ochrophyta</taxon>
        <taxon>Bacillariophyta</taxon>
        <taxon>Mediophyceae</taxon>
        <taxon>Lithodesmiophycidae</taxon>
        <taxon>Lithodesmiales</taxon>
        <taxon>Lithodesmiaceae</taxon>
        <taxon>Ditylum</taxon>
    </lineage>
</organism>
<evidence type="ECO:0000313" key="1">
    <source>
        <dbReference type="EMBL" id="CAE4604493.1"/>
    </source>
</evidence>
<gene>
    <name evidence="1" type="ORF">DBRI00130_LOCUS13481</name>
</gene>
<name>A0A7S4R632_9STRA</name>
<dbReference type="EMBL" id="HBNS01016859">
    <property type="protein sequence ID" value="CAE4604493.1"/>
    <property type="molecule type" value="Transcribed_RNA"/>
</dbReference>
<protein>
    <submittedName>
        <fullName evidence="1">Uncharacterized protein</fullName>
    </submittedName>
</protein>
<reference evidence="1" key="1">
    <citation type="submission" date="2021-01" db="EMBL/GenBank/DDBJ databases">
        <authorList>
            <person name="Corre E."/>
            <person name="Pelletier E."/>
            <person name="Niang G."/>
            <person name="Scheremetjew M."/>
            <person name="Finn R."/>
            <person name="Kale V."/>
            <person name="Holt S."/>
            <person name="Cochrane G."/>
            <person name="Meng A."/>
            <person name="Brown T."/>
            <person name="Cohen L."/>
        </authorList>
    </citation>
    <scope>NUCLEOTIDE SEQUENCE</scope>
    <source>
        <strain evidence="1">GSO104</strain>
    </source>
</reference>
<dbReference type="AlphaFoldDB" id="A0A7S4R632"/>